<evidence type="ECO:0000313" key="2">
    <source>
        <dbReference type="EMBL" id="QHV99639.1"/>
    </source>
</evidence>
<keyword evidence="1" id="KW-0472">Membrane</keyword>
<dbReference type="EMBL" id="CP045997">
    <property type="protein sequence ID" value="QHV99639.1"/>
    <property type="molecule type" value="Genomic_DNA"/>
</dbReference>
<feature type="transmembrane region" description="Helical" evidence="1">
    <location>
        <begin position="6"/>
        <end position="24"/>
    </location>
</feature>
<feature type="transmembrane region" description="Helical" evidence="1">
    <location>
        <begin position="77"/>
        <end position="97"/>
    </location>
</feature>
<dbReference type="RefSeq" id="WP_162390038.1">
    <property type="nucleotide sequence ID" value="NZ_CP045997.1"/>
</dbReference>
<keyword evidence="3" id="KW-1185">Reference proteome</keyword>
<gene>
    <name evidence="2" type="ORF">GJR95_33580</name>
</gene>
<protein>
    <submittedName>
        <fullName evidence="2">DUF3784 domain-containing protein</fullName>
    </submittedName>
</protein>
<accession>A0A6P1W6H9</accession>
<proteinExistence type="predicted"/>
<keyword evidence="1" id="KW-0812">Transmembrane</keyword>
<sequence>MGASIVLFIAGTLMSSLGFIVYKFKITKIIAGYDPKTVKDPDGLAMWIGKCFMCTGIIGVIIAFFNYLFSSSRSESFSFISFMVLSMIGGIISLAGAQKFHK</sequence>
<reference evidence="2 3" key="1">
    <citation type="submission" date="2019-11" db="EMBL/GenBank/DDBJ databases">
        <title>Spirosoma endbachense sp. nov., isolated from a natural salt meadow.</title>
        <authorList>
            <person name="Rojas J."/>
            <person name="Ambika Manirajan B."/>
            <person name="Ratering S."/>
            <person name="Suarez C."/>
            <person name="Geissler-Plaum R."/>
            <person name="Schnell S."/>
        </authorList>
    </citation>
    <scope>NUCLEOTIDE SEQUENCE [LARGE SCALE GENOMIC DNA]</scope>
    <source>
        <strain evidence="2 3">I-24</strain>
    </source>
</reference>
<dbReference type="Proteomes" id="UP000464577">
    <property type="component" value="Chromosome"/>
</dbReference>
<dbReference type="Pfam" id="PF12650">
    <property type="entry name" value="DUF3784"/>
    <property type="match status" value="1"/>
</dbReference>
<evidence type="ECO:0000313" key="3">
    <source>
        <dbReference type="Proteomes" id="UP000464577"/>
    </source>
</evidence>
<dbReference type="InterPro" id="IPR017259">
    <property type="entry name" value="UCP037672"/>
</dbReference>
<organism evidence="2 3">
    <name type="scientific">Spirosoma endbachense</name>
    <dbReference type="NCBI Taxonomy" id="2666025"/>
    <lineage>
        <taxon>Bacteria</taxon>
        <taxon>Pseudomonadati</taxon>
        <taxon>Bacteroidota</taxon>
        <taxon>Cytophagia</taxon>
        <taxon>Cytophagales</taxon>
        <taxon>Cytophagaceae</taxon>
        <taxon>Spirosoma</taxon>
    </lineage>
</organism>
<dbReference type="AlphaFoldDB" id="A0A6P1W6H9"/>
<evidence type="ECO:0000256" key="1">
    <source>
        <dbReference type="SAM" id="Phobius"/>
    </source>
</evidence>
<feature type="transmembrane region" description="Helical" evidence="1">
    <location>
        <begin position="44"/>
        <end position="65"/>
    </location>
</feature>
<dbReference type="KEGG" id="senf:GJR95_33580"/>
<keyword evidence="1" id="KW-1133">Transmembrane helix</keyword>
<name>A0A6P1W6H9_9BACT</name>